<comment type="subunit">
    <text evidence="11">Composed of two chains; the small (or glutamine) chain promotes the hydrolysis of glutamine to ammonia, which is used by the large (or ammonia) chain to synthesize carbamoyl phosphate. Tetramer of heterodimers (alpha,beta)4.</text>
</comment>
<feature type="region of interest" description="CPSase" evidence="11">
    <location>
        <begin position="1"/>
        <end position="176"/>
    </location>
</feature>
<comment type="function">
    <text evidence="11">Small subunit of the glutamine-dependent carbamoyl phosphate synthetase (CPSase). CPSase catalyzes the formation of carbamoyl phosphate from the ammonia moiety of glutamine, carbonate, and phosphate donated by ATP, constituting the first step of 2 biosynthetic pathways, one leading to arginine and/or urea and the other to pyrimidine nucleotides. The small subunit (glutamine amidotransferase) binds and cleaves glutamine to supply the large subunit with the substrate ammonia.</text>
</comment>
<evidence type="ECO:0000313" key="13">
    <source>
        <dbReference type="EMBL" id="EFT83874.1"/>
    </source>
</evidence>
<feature type="active site" evidence="11">
    <location>
        <position position="337"/>
    </location>
</feature>
<feature type="binding site" evidence="11">
    <location>
        <position position="227"/>
    </location>
    <ligand>
        <name>L-glutamine</name>
        <dbReference type="ChEBI" id="CHEBI:58359"/>
    </ligand>
</feature>
<comment type="similarity">
    <text evidence="3 11">Belongs to the CarA family.</text>
</comment>
<dbReference type="InterPro" id="IPR029062">
    <property type="entry name" value="Class_I_gatase-like"/>
</dbReference>
<feature type="binding site" evidence="11">
    <location>
        <position position="256"/>
    </location>
    <ligand>
        <name>L-glutamine</name>
        <dbReference type="ChEBI" id="CHEBI:58359"/>
    </ligand>
</feature>
<accession>E6JYT9</accession>
<dbReference type="PRINTS" id="PR00099">
    <property type="entry name" value="CPSGATASE"/>
</dbReference>
<dbReference type="HOGENOM" id="CLU_035901_2_1_11"/>
<dbReference type="GO" id="GO:0005524">
    <property type="term" value="F:ATP binding"/>
    <property type="evidence" value="ECO:0007669"/>
    <property type="project" value="UniProtKB-UniRule"/>
</dbReference>
<feature type="binding site" evidence="11">
    <location>
        <position position="297"/>
    </location>
    <ligand>
        <name>L-glutamine</name>
        <dbReference type="ChEBI" id="CHEBI:58359"/>
    </ligand>
</feature>
<dbReference type="Gene3D" id="3.40.50.880">
    <property type="match status" value="1"/>
</dbReference>
<dbReference type="GO" id="GO:0006526">
    <property type="term" value="P:L-arginine biosynthetic process"/>
    <property type="evidence" value="ECO:0007669"/>
    <property type="project" value="UniProtKB-UniRule"/>
</dbReference>
<keyword evidence="5 11" id="KW-0547">Nucleotide-binding</keyword>
<feature type="active site" evidence="11">
    <location>
        <position position="339"/>
    </location>
</feature>
<proteinExistence type="inferred from homology"/>
<evidence type="ECO:0000256" key="11">
    <source>
        <dbReference type="HAMAP-Rule" id="MF_01209"/>
    </source>
</evidence>
<keyword evidence="11" id="KW-0055">Arginine biosynthesis</keyword>
<dbReference type="InterPro" id="IPR017926">
    <property type="entry name" value="GATASE"/>
</dbReference>
<feature type="domain" description="Carbamoyl-phosphate synthase small subunit N-terminal" evidence="12">
    <location>
        <begin position="7"/>
        <end position="137"/>
    </location>
</feature>
<evidence type="ECO:0000256" key="5">
    <source>
        <dbReference type="ARBA" id="ARBA00022741"/>
    </source>
</evidence>
<feature type="active site" description="Nucleophile" evidence="11">
    <location>
        <position position="252"/>
    </location>
</feature>
<dbReference type="PRINTS" id="PR00097">
    <property type="entry name" value="ANTSNTHASEII"/>
</dbReference>
<dbReference type="InterPro" id="IPR050472">
    <property type="entry name" value="Anth_synth/Amidotransfase"/>
</dbReference>
<evidence type="ECO:0000256" key="9">
    <source>
        <dbReference type="ARBA" id="ARBA00048816"/>
    </source>
</evidence>
<dbReference type="Proteomes" id="UP000004946">
    <property type="component" value="Chromosome"/>
</dbReference>
<dbReference type="Pfam" id="PF00988">
    <property type="entry name" value="CPSase_sm_chain"/>
    <property type="match status" value="1"/>
</dbReference>
<dbReference type="CDD" id="cd01744">
    <property type="entry name" value="GATase1_CPSase"/>
    <property type="match status" value="1"/>
</dbReference>
<dbReference type="UniPathway" id="UPA00070">
    <property type="reaction ID" value="UER00115"/>
</dbReference>
<feature type="binding site" evidence="11">
    <location>
        <position position="51"/>
    </location>
    <ligand>
        <name>L-glutamine</name>
        <dbReference type="ChEBI" id="CHEBI:58359"/>
    </ligand>
</feature>
<feature type="binding site" evidence="11">
    <location>
        <position position="296"/>
    </location>
    <ligand>
        <name>L-glutamine</name>
        <dbReference type="ChEBI" id="CHEBI:58359"/>
    </ligand>
</feature>
<dbReference type="PROSITE" id="PS51273">
    <property type="entry name" value="GATASE_TYPE_1"/>
    <property type="match status" value="1"/>
</dbReference>
<organism evidence="13 14">
    <name type="scientific">Parascardovia denticolens DSM 10105 = JCM 12538</name>
    <dbReference type="NCBI Taxonomy" id="864564"/>
    <lineage>
        <taxon>Bacteria</taxon>
        <taxon>Bacillati</taxon>
        <taxon>Actinomycetota</taxon>
        <taxon>Actinomycetes</taxon>
        <taxon>Bifidobacteriales</taxon>
        <taxon>Bifidobacteriaceae</taxon>
        <taxon>Parascardovia</taxon>
    </lineage>
</organism>
<feature type="binding site" evidence="11">
    <location>
        <position position="294"/>
    </location>
    <ligand>
        <name>L-glutamine</name>
        <dbReference type="ChEBI" id="CHEBI:58359"/>
    </ligand>
</feature>
<dbReference type="AlphaFoldDB" id="E6JYT9"/>
<keyword evidence="8 11" id="KW-0665">Pyrimidine biosynthesis</keyword>
<dbReference type="PANTHER" id="PTHR43418:SF7">
    <property type="entry name" value="CARBAMOYL-PHOSPHATE SYNTHASE SMALL CHAIN"/>
    <property type="match status" value="1"/>
</dbReference>
<dbReference type="EMBL" id="AEON01000001">
    <property type="protein sequence ID" value="EFT83874.1"/>
    <property type="molecule type" value="Genomic_DNA"/>
</dbReference>
<dbReference type="GO" id="GO:0006207">
    <property type="term" value="P:'de novo' pyrimidine nucleobase biosynthetic process"/>
    <property type="evidence" value="ECO:0007669"/>
    <property type="project" value="InterPro"/>
</dbReference>
<feature type="binding site" evidence="11">
    <location>
        <position position="253"/>
    </location>
    <ligand>
        <name>L-glutamine</name>
        <dbReference type="ChEBI" id="CHEBI:58359"/>
    </ligand>
</feature>
<name>E6JYT9_PARDN</name>
<dbReference type="UniPathway" id="UPA00068">
    <property type="reaction ID" value="UER00171"/>
</dbReference>
<keyword evidence="7 11" id="KW-0315">Glutamine amidotransferase</keyword>
<keyword evidence="6 11" id="KW-0067">ATP-binding</keyword>
<dbReference type="SUPFAM" id="SSF52317">
    <property type="entry name" value="Class I glutamine amidotransferase-like"/>
    <property type="match status" value="1"/>
</dbReference>
<reference evidence="13 14" key="1">
    <citation type="submission" date="2010-12" db="EMBL/GenBank/DDBJ databases">
        <authorList>
            <person name="Muzny D."/>
            <person name="Qin X."/>
            <person name="Buhay C."/>
            <person name="Dugan-Rocha S."/>
            <person name="Ding Y."/>
            <person name="Chen G."/>
            <person name="Hawes A."/>
            <person name="Holder M."/>
            <person name="Jhangiani S."/>
            <person name="Johnson A."/>
            <person name="Khan Z."/>
            <person name="Li Z."/>
            <person name="Liu W."/>
            <person name="Liu X."/>
            <person name="Perez L."/>
            <person name="Shen H."/>
            <person name="Wang Q."/>
            <person name="Watt J."/>
            <person name="Xi L."/>
            <person name="Xin Y."/>
            <person name="Zhou J."/>
            <person name="Deng J."/>
            <person name="Jiang H."/>
            <person name="Liu Y."/>
            <person name="Qu J."/>
            <person name="Song X.-Z."/>
            <person name="Zhang L."/>
            <person name="Villasana D."/>
            <person name="Johnson A."/>
            <person name="Liu J."/>
            <person name="Liyanage D."/>
            <person name="Lorensuhewa L."/>
            <person name="Robinson T."/>
            <person name="Song A."/>
            <person name="Song B.-B."/>
            <person name="Dinh H."/>
            <person name="Thornton R."/>
            <person name="Coyle M."/>
            <person name="Francisco L."/>
            <person name="Jackson L."/>
            <person name="Javaid M."/>
            <person name="Korchina V."/>
            <person name="Kovar C."/>
            <person name="Mata R."/>
            <person name="Mathew T."/>
            <person name="Ngo R."/>
            <person name="Nguyen L."/>
            <person name="Nguyen N."/>
            <person name="Okwuonu G."/>
            <person name="Ongeri F."/>
            <person name="Pham C."/>
            <person name="Simmons D."/>
            <person name="Wilczek-Boney K."/>
            <person name="Hale W."/>
            <person name="Jakkamsetti A."/>
            <person name="Pham P."/>
            <person name="Ruth R."/>
            <person name="San Lucas F."/>
            <person name="Warren J."/>
            <person name="Zhang J."/>
            <person name="Zhao Z."/>
            <person name="Zhou C."/>
            <person name="Zhu D."/>
            <person name="Lee S."/>
            <person name="Bess C."/>
            <person name="Blankenburg K."/>
            <person name="Forbes L."/>
            <person name="Fu Q."/>
            <person name="Gubbala S."/>
            <person name="Hirani K."/>
            <person name="Jayaseelan J.C."/>
            <person name="Lara F."/>
            <person name="Munidasa M."/>
            <person name="Palculict T."/>
            <person name="Patil S."/>
            <person name="Pu L.-L."/>
            <person name="Saada N."/>
            <person name="Tang L."/>
            <person name="Weissenberger G."/>
            <person name="Zhu Y."/>
            <person name="Hemphill L."/>
            <person name="Shang Y."/>
            <person name="Youmans B."/>
            <person name="Ayvaz T."/>
            <person name="Ross M."/>
            <person name="Santibanez J."/>
            <person name="Aqrawi P."/>
            <person name="Gross S."/>
            <person name="Joshi V."/>
            <person name="Fowler G."/>
            <person name="Nazareth L."/>
            <person name="Reid J."/>
            <person name="Worley K."/>
            <person name="Petrosino J."/>
            <person name="Highlander S."/>
            <person name="Gibbs R."/>
        </authorList>
    </citation>
    <scope>NUCLEOTIDE SEQUENCE [LARGE SCALE GENOMIC DNA]</scope>
    <source>
        <strain evidence="13 14">DSM 10105</strain>
    </source>
</reference>
<dbReference type="HAMAP" id="MF_01209">
    <property type="entry name" value="CPSase_S_chain"/>
    <property type="match status" value="1"/>
</dbReference>
<evidence type="ECO:0000256" key="6">
    <source>
        <dbReference type="ARBA" id="ARBA00022840"/>
    </source>
</evidence>
<comment type="caution">
    <text evidence="13">The sequence shown here is derived from an EMBL/GenBank/DDBJ whole genome shotgun (WGS) entry which is preliminary data.</text>
</comment>
<dbReference type="PANTHER" id="PTHR43418">
    <property type="entry name" value="MULTIFUNCTIONAL TRYPTOPHAN BIOSYNTHESIS PROTEIN-RELATED"/>
    <property type="match status" value="1"/>
</dbReference>
<dbReference type="Gene3D" id="3.50.30.20">
    <property type="entry name" value="Carbamoyl-phosphate synthase small subunit, N-terminal domain"/>
    <property type="match status" value="1"/>
</dbReference>
<dbReference type="GO" id="GO:0004088">
    <property type="term" value="F:carbamoyl-phosphate synthase (glutamine-hydrolyzing) activity"/>
    <property type="evidence" value="ECO:0007669"/>
    <property type="project" value="UniProtKB-UniRule"/>
</dbReference>
<dbReference type="EC" id="6.3.5.5" evidence="11"/>
<dbReference type="GO" id="GO:0006541">
    <property type="term" value="P:glutamine metabolic process"/>
    <property type="evidence" value="ECO:0007669"/>
    <property type="project" value="InterPro"/>
</dbReference>
<evidence type="ECO:0000256" key="4">
    <source>
        <dbReference type="ARBA" id="ARBA00022598"/>
    </source>
</evidence>
<keyword evidence="4 11" id="KW-0436">Ligase</keyword>
<evidence type="ECO:0000256" key="1">
    <source>
        <dbReference type="ARBA" id="ARBA00004812"/>
    </source>
</evidence>
<dbReference type="PRINTS" id="PR00096">
    <property type="entry name" value="GATASE"/>
</dbReference>
<dbReference type="InterPro" id="IPR035686">
    <property type="entry name" value="CPSase_GATase1"/>
</dbReference>
<comment type="catalytic activity">
    <reaction evidence="9 11">
        <text>hydrogencarbonate + L-glutamine + 2 ATP + H2O = carbamoyl phosphate + L-glutamate + 2 ADP + phosphate + 2 H(+)</text>
        <dbReference type="Rhea" id="RHEA:18633"/>
        <dbReference type="ChEBI" id="CHEBI:15377"/>
        <dbReference type="ChEBI" id="CHEBI:15378"/>
        <dbReference type="ChEBI" id="CHEBI:17544"/>
        <dbReference type="ChEBI" id="CHEBI:29985"/>
        <dbReference type="ChEBI" id="CHEBI:30616"/>
        <dbReference type="ChEBI" id="CHEBI:43474"/>
        <dbReference type="ChEBI" id="CHEBI:58228"/>
        <dbReference type="ChEBI" id="CHEBI:58359"/>
        <dbReference type="ChEBI" id="CHEBI:456216"/>
        <dbReference type="EC" id="6.3.5.5"/>
    </reaction>
</comment>
<evidence type="ECO:0000256" key="10">
    <source>
        <dbReference type="ARBA" id="ARBA00049285"/>
    </source>
</evidence>
<gene>
    <name evidence="11 13" type="primary">carA</name>
    <name evidence="13" type="ORF">HMPREF0620_0879</name>
</gene>
<dbReference type="InterPro" id="IPR036480">
    <property type="entry name" value="CarbP_synth_ssu_N_sf"/>
</dbReference>
<keyword evidence="11" id="KW-0028">Amino-acid biosynthesis</keyword>
<dbReference type="InterPro" id="IPR002474">
    <property type="entry name" value="CarbamoylP_synth_ssu_N"/>
</dbReference>
<evidence type="ECO:0000259" key="12">
    <source>
        <dbReference type="SMART" id="SM01097"/>
    </source>
</evidence>
<dbReference type="eggNOG" id="COG0505">
    <property type="taxonomic scope" value="Bacteria"/>
</dbReference>
<dbReference type="Pfam" id="PF00117">
    <property type="entry name" value="GATase"/>
    <property type="match status" value="1"/>
</dbReference>
<dbReference type="SUPFAM" id="SSF52021">
    <property type="entry name" value="Carbamoyl phosphate synthetase, small subunit N-terminal domain"/>
    <property type="match status" value="1"/>
</dbReference>
<dbReference type="NCBIfam" id="TIGR01368">
    <property type="entry name" value="CPSaseIIsmall"/>
    <property type="match status" value="1"/>
</dbReference>
<evidence type="ECO:0000256" key="8">
    <source>
        <dbReference type="ARBA" id="ARBA00022975"/>
    </source>
</evidence>
<dbReference type="GO" id="GO:0004359">
    <property type="term" value="F:glutaminase activity"/>
    <property type="evidence" value="ECO:0007669"/>
    <property type="project" value="RHEA"/>
</dbReference>
<evidence type="ECO:0000256" key="2">
    <source>
        <dbReference type="ARBA" id="ARBA00005077"/>
    </source>
</evidence>
<dbReference type="NCBIfam" id="NF009475">
    <property type="entry name" value="PRK12838.1"/>
    <property type="match status" value="1"/>
</dbReference>
<dbReference type="FunFam" id="3.40.50.880:FF:000029">
    <property type="entry name" value="Carbamoyl-phosphate synthase small chain"/>
    <property type="match status" value="1"/>
</dbReference>
<sequence>MRRGYFMERLLVLEDGTVYQGFAFGSDDFRIGELVFNTSMTGYQEIITDNSYCGQIITMTYPLIGNYGINPDDNESLEPVLFGLVVRDYCDQPSNWRSQESLDQYLKKNHIPGIYGLDTRAITLKIRSRGTMKAIIANPDADIAAVTTQLQSSDFLHDQIQRVSTSKPFPVPNRGRRVVLLDFGEKLSIVRELTRRNCDLIVVPWDTSAEQILDYRPDGVMLSNGPGDPTDIAPAIETVRQLLGKTAIFGICMGHQVLSLACGASTYKLKFGHRGSNHPVKNLATGRVEITTQNHGFAVDKDSLAGTDLELTHISLNDGACEGVRNTTVPAFSVQYHPEANGGPHDSNYLFDQFMDLMDSASHGSRAKAAADDEGDKEKAHA</sequence>
<dbReference type="SMART" id="SM01097">
    <property type="entry name" value="CPSase_sm_chain"/>
    <property type="match status" value="1"/>
</dbReference>
<dbReference type="InterPro" id="IPR006274">
    <property type="entry name" value="CarbamoylP_synth_ssu"/>
</dbReference>
<evidence type="ECO:0000313" key="14">
    <source>
        <dbReference type="Proteomes" id="UP000004946"/>
    </source>
</evidence>
<feature type="binding site" evidence="11">
    <location>
        <position position="225"/>
    </location>
    <ligand>
        <name>L-glutamine</name>
        <dbReference type="ChEBI" id="CHEBI:58359"/>
    </ligand>
</feature>
<dbReference type="FunFam" id="3.50.30.20:FF:000001">
    <property type="entry name" value="Carbamoyl-phosphate synthase small chain"/>
    <property type="match status" value="1"/>
</dbReference>
<evidence type="ECO:0000256" key="7">
    <source>
        <dbReference type="ARBA" id="ARBA00022962"/>
    </source>
</evidence>
<dbReference type="GO" id="GO:0044205">
    <property type="term" value="P:'de novo' UMP biosynthetic process"/>
    <property type="evidence" value="ECO:0007669"/>
    <property type="project" value="UniProtKB-UniRule"/>
</dbReference>
<keyword evidence="14" id="KW-1185">Reference proteome</keyword>
<comment type="pathway">
    <text evidence="2 11">Amino-acid biosynthesis; L-arginine biosynthesis; carbamoyl phosphate from bicarbonate: step 1/1.</text>
</comment>
<comment type="catalytic activity">
    <reaction evidence="10 11">
        <text>L-glutamine + H2O = L-glutamate + NH4(+)</text>
        <dbReference type="Rhea" id="RHEA:15889"/>
        <dbReference type="ChEBI" id="CHEBI:15377"/>
        <dbReference type="ChEBI" id="CHEBI:28938"/>
        <dbReference type="ChEBI" id="CHEBI:29985"/>
        <dbReference type="ChEBI" id="CHEBI:58359"/>
    </reaction>
</comment>
<evidence type="ECO:0000256" key="3">
    <source>
        <dbReference type="ARBA" id="ARBA00007800"/>
    </source>
</evidence>
<comment type="pathway">
    <text evidence="1 11">Pyrimidine metabolism; UMP biosynthesis via de novo pathway; (S)-dihydroorotate from bicarbonate: step 1/3.</text>
</comment>
<protein>
    <recommendedName>
        <fullName evidence="11">Carbamoyl phosphate synthase small chain</fullName>
        <ecNumber evidence="11">6.3.5.5</ecNumber>
    </recommendedName>
    <alternativeName>
        <fullName evidence="11">Carbamoyl phosphate synthetase glutamine chain</fullName>
    </alternativeName>
</protein>